<name>A0ABY2L0N3_9LEPT</name>
<dbReference type="EMBL" id="RQFD01000019">
    <property type="protein sequence ID" value="TGK45926.1"/>
    <property type="molecule type" value="Genomic_DNA"/>
</dbReference>
<gene>
    <name evidence="1" type="ORF">EHQ10_18655</name>
</gene>
<reference evidence="2" key="1">
    <citation type="journal article" date="2019" name="PLoS Negl. Trop. Dis.">
        <title>Revisiting the worldwide diversity of Leptospira species in the environment.</title>
        <authorList>
            <person name="Vincent A.T."/>
            <person name="Schiettekatte O."/>
            <person name="Bourhy P."/>
            <person name="Veyrier F.J."/>
            <person name="Picardeau M."/>
        </authorList>
    </citation>
    <scope>NUCLEOTIDE SEQUENCE [LARGE SCALE GENOMIC DNA]</scope>
    <source>
        <strain evidence="2">201800295</strain>
    </source>
</reference>
<accession>A0ABY2L0N3</accession>
<organism evidence="1 2">
    <name type="scientific">Leptospira bouyouniensis</name>
    <dbReference type="NCBI Taxonomy" id="2484911"/>
    <lineage>
        <taxon>Bacteria</taxon>
        <taxon>Pseudomonadati</taxon>
        <taxon>Spirochaetota</taxon>
        <taxon>Spirochaetia</taxon>
        <taxon>Leptospirales</taxon>
        <taxon>Leptospiraceae</taxon>
        <taxon>Leptospira</taxon>
    </lineage>
</organism>
<evidence type="ECO:0000313" key="2">
    <source>
        <dbReference type="Proteomes" id="UP000297617"/>
    </source>
</evidence>
<protein>
    <recommendedName>
        <fullName evidence="3">Porin</fullName>
    </recommendedName>
</protein>
<keyword evidence="2" id="KW-1185">Reference proteome</keyword>
<proteinExistence type="predicted"/>
<dbReference type="Proteomes" id="UP000297617">
    <property type="component" value="Unassembled WGS sequence"/>
</dbReference>
<evidence type="ECO:0008006" key="3">
    <source>
        <dbReference type="Google" id="ProtNLM"/>
    </source>
</evidence>
<sequence length="305" mass="35237">MNLAKLKFIYIFITSIFFCVNSLYSNELDTKKNFEFSVRRHKGILNPFESELFEDTFRQNARRYDNSANFTELISRYNFSNPKYSIYGSFYELNKRSFSQNYFGTQSERFGKVLFYPNAIGDYFRMQANAGLGIRLVGYDLIVLNAGLMYLKSELASGSNFSNTQTFGQKFLGPELSIQLNSSTFYSFSVSLEYKIFYLLGRIQNEYAFASNNSPFGFIKVDSNPYSRYFGTEVTGKLNYHLIENISLSLGGRFMNAKVKPDDMRVNSGDTAYDFSQNIGFGFINGNSYRDKIESIFLEVNFRFN</sequence>
<comment type="caution">
    <text evidence="1">The sequence shown here is derived from an EMBL/GenBank/DDBJ whole genome shotgun (WGS) entry which is preliminary data.</text>
</comment>
<dbReference type="RefSeq" id="WP_167882003.1">
    <property type="nucleotide sequence ID" value="NZ_RQFD01000019.1"/>
</dbReference>
<evidence type="ECO:0000313" key="1">
    <source>
        <dbReference type="EMBL" id="TGK45926.1"/>
    </source>
</evidence>